<dbReference type="EMBL" id="FO117580">
    <property type="protein sequence ID" value="CCF99457.1"/>
    <property type="molecule type" value="Genomic_DNA"/>
</dbReference>
<sequence length="721" mass="78455">MEVNATLGQSIFVDMDNNLQNSYRAIFTTYDGKGDLDIKNDIYLADSTTLRSTSDLVQLSTGNFVITASLFLDDQSVAIVGMDGTTGIPTWSKTMANEYQSKVSLSTFLDDEILVGSITTDSSIWLAKMNGIDGTDTWSKIYTAAVESNDEVSALIYDIHTSVLDSNVFITGKSEIEDVEGYHLTKLDTSGAVLWSTHTDSIGFRFTPYGLTETLDSSIYIVGEVANASGLQMSFTSKYDKDGQMIWCKTLTGTSNMAIDIVPLGSNLVFSNIRTEDAAQGPTISSLYEIDSSGMVLNSQIYGDSTSLYIPSGSLHNTEDGGLAMFGTHFKAFETQTSDIVKTDSNLQTPCSKSGSGSLIDFPILSQSLIWTSINFNDSDTLETDANVVNYYDVPTISPSSDQWCPNEPIIDTLDATPSPLPDGVITYAWMGPGVDGNTNPFVVGMEEGEYMVTVTINDRHCYTLCDTISISRLAVPTVGITVDFSPFCFDGTVNLLGSPTGVEPFESVEWSVGGSDPVIKVDTEGTYSLTIVDACMETATGSIDVTFPEQLENLVIDVTLGEDCERILTAVTNVDGQVGVTYEWADSLDVFIDDDRSIEVTESGVYFVTVDYCGRSLTEEEDLKLDNNLLWPKVFFPRGEDENKTFGPVNPCGALVTNYSLKIYNRWGNEVFTSDNIDAEWNGQHGGSDSATAVYVWLADYAIDGVQITEPQKGDVTLLR</sequence>
<evidence type="ECO:0000313" key="1">
    <source>
        <dbReference type="EMBL" id="CCF99457.1"/>
    </source>
</evidence>
<organism evidence="1">
    <name type="scientific">uncultured Flavobacteriia bacterium</name>
    <dbReference type="NCBI Taxonomy" id="212695"/>
    <lineage>
        <taxon>Bacteria</taxon>
        <taxon>Pseudomonadati</taxon>
        <taxon>Bacteroidota</taxon>
        <taxon>Flavobacteriia</taxon>
        <taxon>environmental samples</taxon>
    </lineage>
</organism>
<dbReference type="AlphaFoldDB" id="H6REJ6"/>
<gene>
    <name evidence="1" type="ORF">VIS_S3BGA110003</name>
</gene>
<proteinExistence type="predicted"/>
<reference evidence="1" key="2">
    <citation type="submission" date="2012-02" db="EMBL/GenBank/DDBJ databases">
        <authorList>
            <person name="Genoscope - CEA"/>
        </authorList>
    </citation>
    <scope>NUCLEOTIDE SEQUENCE</scope>
</reference>
<name>H6REJ6_9BACT</name>
<protein>
    <submittedName>
        <fullName evidence="1">Uncharacterized protein</fullName>
    </submittedName>
</protein>
<reference evidence="1" key="1">
    <citation type="journal article" date="2012" name="Environ. Microbiol.">
        <title>Genomic content of uncultured Bacteroidetes from contrasting oceanic provinces in the North Atlantic Ocean.</title>
        <authorList>
            <person name="Gomez-Pereira P.R."/>
            <person name="Schuler M."/>
            <person name="Fuchs B.M."/>
            <person name="Bennke C."/>
            <person name="Teeling H."/>
            <person name="Waldmann J."/>
            <person name="Richter M."/>
            <person name="Barbe V."/>
            <person name="Bataille E."/>
            <person name="Glockner F.O."/>
            <person name="Amann R."/>
        </authorList>
    </citation>
    <scope>NUCLEOTIDE SEQUENCE</scope>
</reference>
<dbReference type="Pfam" id="PF13585">
    <property type="entry name" value="CHU_C"/>
    <property type="match status" value="1"/>
</dbReference>
<accession>H6REJ6</accession>